<feature type="compositionally biased region" description="Basic and acidic residues" evidence="2">
    <location>
        <begin position="429"/>
        <end position="442"/>
    </location>
</feature>
<dbReference type="InterPro" id="IPR025659">
    <property type="entry name" value="Tubby-like_C"/>
</dbReference>
<reference evidence="4" key="1">
    <citation type="journal article" date="2008" name="Nat. Genet.">
        <title>The Pristionchus pacificus genome provides a unique perspective on nematode lifestyle and parasitism.</title>
        <authorList>
            <person name="Dieterich C."/>
            <person name="Clifton S.W."/>
            <person name="Schuster L.N."/>
            <person name="Chinwalla A."/>
            <person name="Delehaunty K."/>
            <person name="Dinkelacker I."/>
            <person name="Fulton L."/>
            <person name="Fulton R."/>
            <person name="Godfrey J."/>
            <person name="Minx P."/>
            <person name="Mitreva M."/>
            <person name="Roeseler W."/>
            <person name="Tian H."/>
            <person name="Witte H."/>
            <person name="Yang S.P."/>
            <person name="Wilson R.K."/>
            <person name="Sommer R.J."/>
        </authorList>
    </citation>
    <scope>NUCLEOTIDE SEQUENCE [LARGE SCALE GENOMIC DNA]</scope>
    <source>
        <strain evidence="4">PS312</strain>
    </source>
</reference>
<organism evidence="3 4">
    <name type="scientific">Pristionchus pacificus</name>
    <name type="common">Parasitic nematode worm</name>
    <dbReference type="NCBI Taxonomy" id="54126"/>
    <lineage>
        <taxon>Eukaryota</taxon>
        <taxon>Metazoa</taxon>
        <taxon>Ecdysozoa</taxon>
        <taxon>Nematoda</taxon>
        <taxon>Chromadorea</taxon>
        <taxon>Rhabditida</taxon>
        <taxon>Rhabditina</taxon>
        <taxon>Diplogasteromorpha</taxon>
        <taxon>Diplogasteroidea</taxon>
        <taxon>Neodiplogasteridae</taxon>
        <taxon>Pristionchus</taxon>
    </lineage>
</organism>
<dbReference type="OrthoDB" id="5781126at2759"/>
<evidence type="ECO:0000313" key="3">
    <source>
        <dbReference type="EnsemblMetazoa" id="PPA26155.1"/>
    </source>
</evidence>
<dbReference type="Proteomes" id="UP000005239">
    <property type="component" value="Unassembled WGS sequence"/>
</dbReference>
<keyword evidence="4" id="KW-1185">Reference proteome</keyword>
<evidence type="ECO:0000256" key="2">
    <source>
        <dbReference type="SAM" id="MobiDB-lite"/>
    </source>
</evidence>
<feature type="compositionally biased region" description="Basic residues" evidence="2">
    <location>
        <begin position="360"/>
        <end position="379"/>
    </location>
</feature>
<dbReference type="PANTHER" id="PTHR23248:SF9">
    <property type="entry name" value="PHOSPHOLIPID SCRAMBLASE"/>
    <property type="match status" value="1"/>
</dbReference>
<dbReference type="AlphaFoldDB" id="A0A2A6BUN0"/>
<gene>
    <name evidence="3" type="primary">WBGene00115709</name>
</gene>
<protein>
    <submittedName>
        <fullName evidence="3">Uncharacterized protein</fullName>
    </submittedName>
</protein>
<accession>A0A2A6BUN0</accession>
<dbReference type="GO" id="GO:0005886">
    <property type="term" value="C:plasma membrane"/>
    <property type="evidence" value="ECO:0000318"/>
    <property type="project" value="GO_Central"/>
</dbReference>
<proteinExistence type="inferred from homology"/>
<feature type="compositionally biased region" description="Low complexity" evidence="2">
    <location>
        <begin position="388"/>
        <end position="399"/>
    </location>
</feature>
<dbReference type="EnsemblMetazoa" id="PPA26155.1">
    <property type="protein sequence ID" value="PPA26155.1"/>
    <property type="gene ID" value="WBGene00115709"/>
</dbReference>
<name>A0A2A6BUN0_PRIPA</name>
<dbReference type="InterPro" id="IPR005552">
    <property type="entry name" value="Scramblase"/>
</dbReference>
<dbReference type="SUPFAM" id="SSF54518">
    <property type="entry name" value="Tubby C-terminal domain-like"/>
    <property type="match status" value="1"/>
</dbReference>
<sequence length="449" mass="50178">MYGGYGGGGMMPNVLSTGEQVMMMPTIPGGVEIPPGLEYLYAIASAHVQQKTDMLEIMSRIDTPNKYMIYNDQGQFIYFAQEIQNNYEFRAAQVVGDSRGFRFHVTDAMGRVVFTIFRTSKLWTNCEMIVEAPPGMPCGYASFQSSPMCRGIMTITDQFRRPILTIPFPSERDAHMADRGYPLMLGGQLVGAIIRKWPGFQKQVMTNCDNFALTFPPDLDVRCKCVLLACAILIDFIDFEDKRDATRGKRKTISPQARASLGNPYQASFDMMGGGAGMCYMGASPYMGSSYTLSQQSMQQPSQSQSQAQPYQKLQQQPVSQTQTAQPQQQSLQQPSPPQQPLQFHGTHPEAPTYEQAQHLPRKKGSKSKSSSKGKKAKAWQRPTIGRQQMQPMQHQQQQTGVRVAPKNKEKKGGLFKRASRSAPSRSKTIGEQRVVKSEHVDKKKKSNK</sequence>
<evidence type="ECO:0000313" key="4">
    <source>
        <dbReference type="Proteomes" id="UP000005239"/>
    </source>
</evidence>
<accession>A0A8R1UI88</accession>
<feature type="compositionally biased region" description="Low complexity" evidence="2">
    <location>
        <begin position="294"/>
        <end position="334"/>
    </location>
</feature>
<dbReference type="Pfam" id="PF03803">
    <property type="entry name" value="Scramblase"/>
    <property type="match status" value="1"/>
</dbReference>
<comment type="similarity">
    <text evidence="1">Belongs to the phospholipid scramblase family.</text>
</comment>
<reference evidence="3" key="2">
    <citation type="submission" date="2022-06" db="UniProtKB">
        <authorList>
            <consortium name="EnsemblMetazoa"/>
        </authorList>
    </citation>
    <scope>IDENTIFICATION</scope>
    <source>
        <strain evidence="3">PS312</strain>
    </source>
</reference>
<dbReference type="PANTHER" id="PTHR23248">
    <property type="entry name" value="PHOSPHOLIPID SCRAMBLASE-RELATED"/>
    <property type="match status" value="1"/>
</dbReference>
<evidence type="ECO:0000256" key="1">
    <source>
        <dbReference type="ARBA" id="ARBA00005350"/>
    </source>
</evidence>
<feature type="region of interest" description="Disordered" evidence="2">
    <location>
        <begin position="294"/>
        <end position="449"/>
    </location>
</feature>
<dbReference type="GO" id="GO:0017121">
    <property type="term" value="P:plasma membrane phospholipid scrambling"/>
    <property type="evidence" value="ECO:0000318"/>
    <property type="project" value="GO_Central"/>
</dbReference>
<dbReference type="GO" id="GO:0017128">
    <property type="term" value="F:phospholipid scramblase activity"/>
    <property type="evidence" value="ECO:0000318"/>
    <property type="project" value="GO_Central"/>
</dbReference>